<evidence type="ECO:0000313" key="12">
    <source>
        <dbReference type="EMBL" id="MDQ7249960.1"/>
    </source>
</evidence>
<dbReference type="EMBL" id="JAUYVI010000006">
    <property type="protein sequence ID" value="MDQ7249960.1"/>
    <property type="molecule type" value="Genomic_DNA"/>
</dbReference>
<organism evidence="12 13">
    <name type="scientific">Dongia sedimenti</name>
    <dbReference type="NCBI Taxonomy" id="3064282"/>
    <lineage>
        <taxon>Bacteria</taxon>
        <taxon>Pseudomonadati</taxon>
        <taxon>Pseudomonadota</taxon>
        <taxon>Alphaproteobacteria</taxon>
        <taxon>Rhodospirillales</taxon>
        <taxon>Dongiaceae</taxon>
        <taxon>Dongia</taxon>
    </lineage>
</organism>
<evidence type="ECO:0000256" key="6">
    <source>
        <dbReference type="ARBA" id="ARBA00022692"/>
    </source>
</evidence>
<dbReference type="InterPro" id="IPR035906">
    <property type="entry name" value="MetI-like_sf"/>
</dbReference>
<accession>A0ABU0YS27</accession>
<dbReference type="RefSeq" id="WP_379958587.1">
    <property type="nucleotide sequence ID" value="NZ_JAUYVI010000006.1"/>
</dbReference>
<dbReference type="PROSITE" id="PS50928">
    <property type="entry name" value="ABC_TM1"/>
    <property type="match status" value="1"/>
</dbReference>
<feature type="transmembrane region" description="Helical" evidence="9">
    <location>
        <begin position="255"/>
        <end position="276"/>
    </location>
</feature>
<protein>
    <recommendedName>
        <fullName evidence="3 10">sn-glycerol-3-phosphate transport system permease protein UgpE</fullName>
    </recommendedName>
</protein>
<evidence type="ECO:0000256" key="8">
    <source>
        <dbReference type="ARBA" id="ARBA00023136"/>
    </source>
</evidence>
<proteinExistence type="inferred from homology"/>
<comment type="similarity">
    <text evidence="9">Belongs to the binding-protein-dependent transport system permease family.</text>
</comment>
<comment type="subunit">
    <text evidence="2 10">The complex is composed of two ATP-binding proteins (UgpC), two transmembrane proteins (UgpA and UgpE) and a solute-binding protein (UgpB).</text>
</comment>
<name>A0ABU0YS27_9PROT</name>
<evidence type="ECO:0000256" key="3">
    <source>
        <dbReference type="ARBA" id="ARBA00020515"/>
    </source>
</evidence>
<evidence type="ECO:0000256" key="5">
    <source>
        <dbReference type="ARBA" id="ARBA00022475"/>
    </source>
</evidence>
<dbReference type="SUPFAM" id="SSF161098">
    <property type="entry name" value="MetI-like"/>
    <property type="match status" value="1"/>
</dbReference>
<evidence type="ECO:0000256" key="2">
    <source>
        <dbReference type="ARBA" id="ARBA00011557"/>
    </source>
</evidence>
<dbReference type="Pfam" id="PF00528">
    <property type="entry name" value="BPD_transp_1"/>
    <property type="match status" value="1"/>
</dbReference>
<feature type="transmembrane region" description="Helical" evidence="9">
    <location>
        <begin position="120"/>
        <end position="144"/>
    </location>
</feature>
<keyword evidence="6 9" id="KW-0812">Transmembrane</keyword>
<gene>
    <name evidence="10" type="primary">ugpE</name>
    <name evidence="12" type="ORF">Q8A70_19885</name>
</gene>
<dbReference type="Gene3D" id="1.10.3720.10">
    <property type="entry name" value="MetI-like"/>
    <property type="match status" value="1"/>
</dbReference>
<keyword evidence="8 9" id="KW-0472">Membrane</keyword>
<evidence type="ECO:0000313" key="13">
    <source>
        <dbReference type="Proteomes" id="UP001230156"/>
    </source>
</evidence>
<feature type="domain" description="ABC transmembrane type-1" evidence="11">
    <location>
        <begin position="85"/>
        <end position="276"/>
    </location>
</feature>
<comment type="caution">
    <text evidence="12">The sequence shown here is derived from an EMBL/GenBank/DDBJ whole genome shotgun (WGS) entry which is preliminary data.</text>
</comment>
<evidence type="ECO:0000256" key="9">
    <source>
        <dbReference type="RuleBase" id="RU363032"/>
    </source>
</evidence>
<evidence type="ECO:0000256" key="10">
    <source>
        <dbReference type="RuleBase" id="RU363056"/>
    </source>
</evidence>
<dbReference type="PANTHER" id="PTHR43744:SF8">
    <property type="entry name" value="SN-GLYCEROL-3-PHOSPHATE TRANSPORT SYSTEM PERMEASE PROTEIN UGPE"/>
    <property type="match status" value="1"/>
</dbReference>
<feature type="transmembrane region" description="Helical" evidence="9">
    <location>
        <begin position="81"/>
        <end position="108"/>
    </location>
</feature>
<reference evidence="13" key="1">
    <citation type="submission" date="2023-08" db="EMBL/GenBank/DDBJ databases">
        <title>Rhodospirillaceae gen. nov., a novel taxon isolated from the Yangtze River Yuezi River estuary sludge.</title>
        <authorList>
            <person name="Ruan L."/>
        </authorList>
    </citation>
    <scope>NUCLEOTIDE SEQUENCE [LARGE SCALE GENOMIC DNA]</scope>
    <source>
        <strain evidence="13">R-7</strain>
    </source>
</reference>
<keyword evidence="10" id="KW-0997">Cell inner membrane</keyword>
<keyword evidence="7 9" id="KW-1133">Transmembrane helix</keyword>
<evidence type="ECO:0000259" key="11">
    <source>
        <dbReference type="PROSITE" id="PS50928"/>
    </source>
</evidence>
<keyword evidence="13" id="KW-1185">Reference proteome</keyword>
<evidence type="ECO:0000256" key="7">
    <source>
        <dbReference type="ARBA" id="ARBA00022989"/>
    </source>
</evidence>
<evidence type="ECO:0000256" key="1">
    <source>
        <dbReference type="ARBA" id="ARBA00004651"/>
    </source>
</evidence>
<dbReference type="InterPro" id="IPR000515">
    <property type="entry name" value="MetI-like"/>
</dbReference>
<comment type="subcellular location">
    <subcellularLocation>
        <location evidence="10">Cell inner membrane</location>
        <topology evidence="10">Multi-pass membrane protein</topology>
    </subcellularLocation>
    <subcellularLocation>
        <location evidence="1 9">Cell membrane</location>
        <topology evidence="1 9">Multi-pass membrane protein</topology>
    </subcellularLocation>
</comment>
<dbReference type="PANTHER" id="PTHR43744">
    <property type="entry name" value="ABC TRANSPORTER PERMEASE PROTEIN MG189-RELATED-RELATED"/>
    <property type="match status" value="1"/>
</dbReference>
<feature type="transmembrane region" description="Helical" evidence="9">
    <location>
        <begin position="156"/>
        <end position="176"/>
    </location>
</feature>
<dbReference type="CDD" id="cd06261">
    <property type="entry name" value="TM_PBP2"/>
    <property type="match status" value="1"/>
</dbReference>
<dbReference type="Proteomes" id="UP001230156">
    <property type="component" value="Unassembled WGS sequence"/>
</dbReference>
<keyword evidence="5 10" id="KW-1003">Cell membrane</keyword>
<sequence>MSTAPQAAAKATLPPPPALVGIDTVLKQIVLLVAVFIALVPTIFMIMTALKSDDEYTFNKVGFPHALVFDHFDVVLFESPFFAWMLNSAILAGGAVVLSSAVSCLGAYAIARMQFKGRHFLFSASVALMAIPPVVMIVPLFVLYSRIGLISTYEGAILIYAGLITPFSVYLLTTFFRTLPKELFEAARMDGAGDFLILWRIVLPLSLPALLTLVVVNALYVWNDLLIAIIFLQDDAKRTLMAGISVFQGRYENQIPLVMAGMVIASAPMIILYIAFQKYFIRGLMAGAIK</sequence>
<feature type="transmembrane region" description="Helical" evidence="9">
    <location>
        <begin position="29"/>
        <end position="50"/>
    </location>
</feature>
<comment type="function">
    <text evidence="10">Part of the ABC transporter complex UgpBAEC involved in sn-glycerol-3-phosphate (G3P) import. Probably responsible for the translocation of the substrate across the membrane.</text>
</comment>
<feature type="transmembrane region" description="Helical" evidence="9">
    <location>
        <begin position="197"/>
        <end position="222"/>
    </location>
</feature>
<evidence type="ECO:0000256" key="4">
    <source>
        <dbReference type="ARBA" id="ARBA00022448"/>
    </source>
</evidence>
<keyword evidence="4 9" id="KW-0813">Transport</keyword>